<dbReference type="InterPro" id="IPR004364">
    <property type="entry name" value="Aa-tRNA-synt_II"/>
</dbReference>
<keyword evidence="1" id="KW-0436">Ligase</keyword>
<reference evidence="5" key="1">
    <citation type="submission" date="2020-05" db="EMBL/GenBank/DDBJ databases">
        <authorList>
            <person name="Zeng H."/>
            <person name="Chan Y.K."/>
            <person name="Watt R.M."/>
        </authorList>
    </citation>
    <scope>NUCLEOTIDE SEQUENCE</scope>
    <source>
        <strain evidence="5">ATCC 700773</strain>
    </source>
</reference>
<dbReference type="Pfam" id="PF00152">
    <property type="entry name" value="tRNA-synt_2"/>
    <property type="match status" value="1"/>
</dbReference>
<evidence type="ECO:0000256" key="1">
    <source>
        <dbReference type="ARBA" id="ARBA00022598"/>
    </source>
</evidence>
<dbReference type="Gene3D" id="3.30.930.10">
    <property type="entry name" value="Bira Bifunctional Protein, Domain 2"/>
    <property type="match status" value="1"/>
</dbReference>
<dbReference type="PANTHER" id="PTHR42918:SF6">
    <property type="entry name" value="ELONGATION FACTOR P--(R)-BETA-LYSINE LIGASE"/>
    <property type="match status" value="1"/>
</dbReference>
<dbReference type="GO" id="GO:0000049">
    <property type="term" value="F:tRNA binding"/>
    <property type="evidence" value="ECO:0007669"/>
    <property type="project" value="TreeGrafter"/>
</dbReference>
<sequence length="332" mass="38448">MDLEMLKLRAVTIQRVRDFFIKKGFLELDTPALSTTLIPESCIEIFKTEYIEPWSGISRQLYLVPSPEIYMKRVIAQHKADVFQISKCYRNIESMGRIHNPEFTMLEYYTMDADYKISAKLTEELIKYILPPIKSGKDNWSFIRPPFDYLTMDEAFEKFAGFKLSDAQEQADLVYHARNMGIAEPADNPFENRSWKDLFELIFVQCVEQKLSEGKATVIMNYPVQVPCLAKDIPAEQGGKVLWKERWELYANGMEIANCYTEETSPEKVRLFFENESKIKARHAKVKHMVDAGYWKIFKNFPECSGVAMGMDRLIALISGHKAISPVLPFML</sequence>
<dbReference type="PANTHER" id="PTHR42918">
    <property type="entry name" value="LYSYL-TRNA SYNTHETASE"/>
    <property type="match status" value="1"/>
</dbReference>
<evidence type="ECO:0000259" key="4">
    <source>
        <dbReference type="PROSITE" id="PS50862"/>
    </source>
</evidence>
<organism evidence="5 6">
    <name type="scientific">Treponema parvum</name>
    <dbReference type="NCBI Taxonomy" id="138851"/>
    <lineage>
        <taxon>Bacteria</taxon>
        <taxon>Pseudomonadati</taxon>
        <taxon>Spirochaetota</taxon>
        <taxon>Spirochaetia</taxon>
        <taxon>Spirochaetales</taxon>
        <taxon>Treponemataceae</taxon>
        <taxon>Treponema</taxon>
    </lineage>
</organism>
<accession>A0A975EYU8</accession>
<dbReference type="GO" id="GO:0006430">
    <property type="term" value="P:lysyl-tRNA aminoacylation"/>
    <property type="evidence" value="ECO:0007669"/>
    <property type="project" value="InterPro"/>
</dbReference>
<feature type="domain" description="Aminoacyl-transfer RNA synthetases class-II family profile" evidence="4">
    <location>
        <begin position="16"/>
        <end position="329"/>
    </location>
</feature>
<dbReference type="PRINTS" id="PR00982">
    <property type="entry name" value="TRNASYNTHLYS"/>
</dbReference>
<evidence type="ECO:0000313" key="6">
    <source>
        <dbReference type="Proteomes" id="UP000671995"/>
    </source>
</evidence>
<dbReference type="InterPro" id="IPR045864">
    <property type="entry name" value="aa-tRNA-synth_II/BPL/LPL"/>
</dbReference>
<name>A0A975EYU8_9SPIR</name>
<evidence type="ECO:0000256" key="3">
    <source>
        <dbReference type="ARBA" id="ARBA00022840"/>
    </source>
</evidence>
<dbReference type="GO" id="GO:0005829">
    <property type="term" value="C:cytosol"/>
    <property type="evidence" value="ECO:0007669"/>
    <property type="project" value="TreeGrafter"/>
</dbReference>
<dbReference type="AlphaFoldDB" id="A0A975EYU8"/>
<evidence type="ECO:0000256" key="2">
    <source>
        <dbReference type="ARBA" id="ARBA00022741"/>
    </source>
</evidence>
<dbReference type="RefSeq" id="WP_210118214.1">
    <property type="nucleotide sequence ID" value="NZ_CP054257.1"/>
</dbReference>
<evidence type="ECO:0000313" key="5">
    <source>
        <dbReference type="EMBL" id="QTQ11419.1"/>
    </source>
</evidence>
<keyword evidence="2" id="KW-0547">Nucleotide-binding</keyword>
<proteinExistence type="predicted"/>
<keyword evidence="3" id="KW-0067">ATP-binding</keyword>
<dbReference type="InterPro" id="IPR018149">
    <property type="entry name" value="Lys-tRNA-synth_II_C"/>
</dbReference>
<dbReference type="EMBL" id="CP054257">
    <property type="protein sequence ID" value="QTQ11419.1"/>
    <property type="molecule type" value="Genomic_DNA"/>
</dbReference>
<dbReference type="GO" id="GO:0005524">
    <property type="term" value="F:ATP binding"/>
    <property type="evidence" value="ECO:0007669"/>
    <property type="project" value="UniProtKB-KW"/>
</dbReference>
<protein>
    <submittedName>
        <fullName evidence="5">LysR family transcriptional regulator</fullName>
    </submittedName>
</protein>
<dbReference type="GO" id="GO:0004824">
    <property type="term" value="F:lysine-tRNA ligase activity"/>
    <property type="evidence" value="ECO:0007669"/>
    <property type="project" value="InterPro"/>
</dbReference>
<gene>
    <name evidence="5" type="ORF">HRI96_03920</name>
</gene>
<dbReference type="SUPFAM" id="SSF55681">
    <property type="entry name" value="Class II aaRS and biotin synthetases"/>
    <property type="match status" value="1"/>
</dbReference>
<dbReference type="PROSITE" id="PS50862">
    <property type="entry name" value="AA_TRNA_LIGASE_II"/>
    <property type="match status" value="1"/>
</dbReference>
<dbReference type="InterPro" id="IPR006195">
    <property type="entry name" value="aa-tRNA-synth_II"/>
</dbReference>
<reference evidence="5" key="2">
    <citation type="journal article" date="2021" name="Microbiol. Resour. Announc.">
        <title>Complete Genome Sequences of Three Human Oral Treponema parvum Isolates.</title>
        <authorList>
            <person name="Zeng H."/>
            <person name="Watt R.M."/>
        </authorList>
    </citation>
    <scope>NUCLEOTIDE SEQUENCE</scope>
    <source>
        <strain evidence="5">ATCC 700773</strain>
    </source>
</reference>
<dbReference type="Proteomes" id="UP000671995">
    <property type="component" value="Chromosome"/>
</dbReference>